<keyword evidence="7" id="KW-1185">Reference proteome</keyword>
<keyword evidence="2 6" id="KW-0808">Transferase</keyword>
<evidence type="ECO:0000313" key="6">
    <source>
        <dbReference type="EMBL" id="SEH10262.1"/>
    </source>
</evidence>
<dbReference type="RefSeq" id="WP_143038486.1">
    <property type="nucleotide sequence ID" value="NZ_FNWJ01000001.1"/>
</dbReference>
<proteinExistence type="inferred from homology"/>
<feature type="region of interest" description="Disordered" evidence="5">
    <location>
        <begin position="197"/>
        <end position="227"/>
    </location>
</feature>
<evidence type="ECO:0000256" key="1">
    <source>
        <dbReference type="ARBA" id="ARBA00007274"/>
    </source>
</evidence>
<dbReference type="InterPro" id="IPR018357">
    <property type="entry name" value="Hexapep_transf_CS"/>
</dbReference>
<name>A0A1H6FIL8_THEAL</name>
<dbReference type="InterPro" id="IPR011004">
    <property type="entry name" value="Trimer_LpxA-like_sf"/>
</dbReference>
<dbReference type="Proteomes" id="UP000222056">
    <property type="component" value="Unassembled WGS sequence"/>
</dbReference>
<dbReference type="SUPFAM" id="SSF51161">
    <property type="entry name" value="Trimeric LpxA-like enzymes"/>
    <property type="match status" value="1"/>
</dbReference>
<evidence type="ECO:0000256" key="5">
    <source>
        <dbReference type="SAM" id="MobiDB-lite"/>
    </source>
</evidence>
<dbReference type="AlphaFoldDB" id="A0A1H6FIL8"/>
<evidence type="ECO:0000256" key="2">
    <source>
        <dbReference type="ARBA" id="ARBA00022679"/>
    </source>
</evidence>
<reference evidence="7" key="1">
    <citation type="submission" date="2016-10" db="EMBL/GenBank/DDBJ databases">
        <authorList>
            <person name="Varghese N."/>
            <person name="Submissions S."/>
        </authorList>
    </citation>
    <scope>NUCLEOTIDE SEQUENCE [LARGE SCALE GENOMIC DNA]</scope>
    <source>
        <strain evidence="7">ATCC 35263</strain>
    </source>
</reference>
<dbReference type="Pfam" id="PF00132">
    <property type="entry name" value="Hexapep"/>
    <property type="match status" value="1"/>
</dbReference>
<dbReference type="PROSITE" id="PS00101">
    <property type="entry name" value="HEXAPEP_TRANSFERASES"/>
    <property type="match status" value="1"/>
</dbReference>
<keyword evidence="4" id="KW-0012">Acyltransferase</keyword>
<evidence type="ECO:0000256" key="4">
    <source>
        <dbReference type="ARBA" id="ARBA00023315"/>
    </source>
</evidence>
<dbReference type="CDD" id="cd03354">
    <property type="entry name" value="LbH_SAT"/>
    <property type="match status" value="1"/>
</dbReference>
<comment type="similarity">
    <text evidence="1">Belongs to the transferase hexapeptide repeat family.</text>
</comment>
<protein>
    <submittedName>
        <fullName evidence="6">Serine O-acetyltransferase</fullName>
    </submittedName>
</protein>
<dbReference type="EMBL" id="FNWJ01000001">
    <property type="protein sequence ID" value="SEH10262.1"/>
    <property type="molecule type" value="Genomic_DNA"/>
</dbReference>
<dbReference type="Gene3D" id="2.160.10.10">
    <property type="entry name" value="Hexapeptide repeat proteins"/>
    <property type="match status" value="1"/>
</dbReference>
<dbReference type="OrthoDB" id="2643438at2"/>
<dbReference type="STRING" id="29539.SAMN02745716_0111"/>
<dbReference type="PANTHER" id="PTHR42811">
    <property type="entry name" value="SERINE ACETYLTRANSFERASE"/>
    <property type="match status" value="1"/>
</dbReference>
<keyword evidence="3" id="KW-0677">Repeat</keyword>
<organism evidence="6 7">
    <name type="scientific">Thermoleophilum album</name>
    <dbReference type="NCBI Taxonomy" id="29539"/>
    <lineage>
        <taxon>Bacteria</taxon>
        <taxon>Bacillati</taxon>
        <taxon>Actinomycetota</taxon>
        <taxon>Thermoleophilia</taxon>
        <taxon>Thermoleophilales</taxon>
        <taxon>Thermoleophilaceae</taxon>
        <taxon>Thermoleophilum</taxon>
    </lineage>
</organism>
<dbReference type="InterPro" id="IPR001451">
    <property type="entry name" value="Hexapep"/>
</dbReference>
<evidence type="ECO:0000313" key="7">
    <source>
        <dbReference type="Proteomes" id="UP000222056"/>
    </source>
</evidence>
<gene>
    <name evidence="6" type="ORF">SAMN02745716_0111</name>
</gene>
<evidence type="ECO:0000256" key="3">
    <source>
        <dbReference type="ARBA" id="ARBA00022737"/>
    </source>
</evidence>
<accession>A0A1H6FIL8</accession>
<dbReference type="GO" id="GO:0016746">
    <property type="term" value="F:acyltransferase activity"/>
    <property type="evidence" value="ECO:0007669"/>
    <property type="project" value="UniProtKB-KW"/>
</dbReference>
<dbReference type="InterPro" id="IPR045304">
    <property type="entry name" value="LbH_SAT"/>
</dbReference>
<sequence length="227" mass="24509">MPPTSSASTADRRARREFWRELRRRHPRLRDAIPADARLTALYRGERAEFRSRLDLIIQVLRLAWVSDAFLAQVLYRVKARAQALGIPVVPRLAHRLAMMLSQVSIGDPVVIEPGVYIVHGQVVIDGLVEIGSGTQLFPWITIGLKSGEPRGARIGRNVSIGTGAKIIGPVTIGDGARIGANAVVVKDVPPGATVVGVPAEPLSPSPSEHRNAHSGPRATVSARQEE</sequence>